<comment type="caution">
    <text evidence="1">The sequence shown here is derived from an EMBL/GenBank/DDBJ whole genome shotgun (WGS) entry which is preliminary data.</text>
</comment>
<proteinExistence type="predicted"/>
<name>A0A9N9FM36_9GLOM</name>
<keyword evidence="2" id="KW-1185">Reference proteome</keyword>
<reference evidence="1" key="1">
    <citation type="submission" date="2021-06" db="EMBL/GenBank/DDBJ databases">
        <authorList>
            <person name="Kallberg Y."/>
            <person name="Tangrot J."/>
            <person name="Rosling A."/>
        </authorList>
    </citation>
    <scope>NUCLEOTIDE SEQUENCE</scope>
    <source>
        <strain evidence="1">FL966</strain>
    </source>
</reference>
<sequence>MNGIGLSEAIKRLKNISEKIFKDFYDIPEEKDRDIKILIKELQDL</sequence>
<protein>
    <submittedName>
        <fullName evidence="1">2618_t:CDS:1</fullName>
    </submittedName>
</protein>
<evidence type="ECO:0000313" key="1">
    <source>
        <dbReference type="EMBL" id="CAG8542900.1"/>
    </source>
</evidence>
<dbReference type="Proteomes" id="UP000789759">
    <property type="component" value="Unassembled WGS sequence"/>
</dbReference>
<accession>A0A9N9FM36</accession>
<dbReference type="AlphaFoldDB" id="A0A9N9FM36"/>
<gene>
    <name evidence="1" type="ORF">CPELLU_LOCUS4382</name>
</gene>
<evidence type="ECO:0000313" key="2">
    <source>
        <dbReference type="Proteomes" id="UP000789759"/>
    </source>
</evidence>
<organism evidence="1 2">
    <name type="scientific">Cetraspora pellucida</name>
    <dbReference type="NCBI Taxonomy" id="1433469"/>
    <lineage>
        <taxon>Eukaryota</taxon>
        <taxon>Fungi</taxon>
        <taxon>Fungi incertae sedis</taxon>
        <taxon>Mucoromycota</taxon>
        <taxon>Glomeromycotina</taxon>
        <taxon>Glomeromycetes</taxon>
        <taxon>Diversisporales</taxon>
        <taxon>Gigasporaceae</taxon>
        <taxon>Cetraspora</taxon>
    </lineage>
</organism>
<dbReference type="EMBL" id="CAJVQA010002305">
    <property type="protein sequence ID" value="CAG8542900.1"/>
    <property type="molecule type" value="Genomic_DNA"/>
</dbReference>